<dbReference type="OrthoDB" id="1363909at2"/>
<feature type="region of interest" description="Disordered" evidence="1">
    <location>
        <begin position="34"/>
        <end position="70"/>
    </location>
</feature>
<organism evidence="2 3">
    <name type="scientific">Algibacter lectus</name>
    <dbReference type="NCBI Taxonomy" id="221126"/>
    <lineage>
        <taxon>Bacteria</taxon>
        <taxon>Pseudomonadati</taxon>
        <taxon>Bacteroidota</taxon>
        <taxon>Flavobacteriia</taxon>
        <taxon>Flavobacteriales</taxon>
        <taxon>Flavobacteriaceae</taxon>
        <taxon>Algibacter</taxon>
    </lineage>
</organism>
<dbReference type="RefSeq" id="WP_042505360.1">
    <property type="nucleotide sequence ID" value="NZ_BBNQ01000012.1"/>
</dbReference>
<accession>A0A090VHR9</accession>
<evidence type="ECO:0000256" key="1">
    <source>
        <dbReference type="SAM" id="MobiDB-lite"/>
    </source>
</evidence>
<protein>
    <submittedName>
        <fullName evidence="2">Uncharacterized protein</fullName>
    </submittedName>
</protein>
<comment type="caution">
    <text evidence="2">The sequence shown here is derived from an EMBL/GenBank/DDBJ whole genome shotgun (WGS) entry which is preliminary data.</text>
</comment>
<evidence type="ECO:0000313" key="3">
    <source>
        <dbReference type="Proteomes" id="UP000029644"/>
    </source>
</evidence>
<gene>
    <name evidence="2" type="ORF">JCM19300_1947</name>
</gene>
<dbReference type="Proteomes" id="UP000029644">
    <property type="component" value="Unassembled WGS sequence"/>
</dbReference>
<sequence>MEFYTCQYCYKEFDPKRRRVQKYCSNSCRSKAHHARKKTETKLPTVSDSETKTEVATLPTKPEKTTVDSMSLAGTGNAAAGSLLADTIKAAFTPLNNKPATKGDLENLKKQILTRYYKINNLAPRHDGALPYFDMDTGDVIYFFSVGVGY</sequence>
<evidence type="ECO:0000313" key="2">
    <source>
        <dbReference type="EMBL" id="GAL63598.1"/>
    </source>
</evidence>
<dbReference type="EMBL" id="BBNQ01000012">
    <property type="protein sequence ID" value="GAL63598.1"/>
    <property type="molecule type" value="Genomic_DNA"/>
</dbReference>
<name>A0A090VHR9_9FLAO</name>
<reference evidence="2 3" key="1">
    <citation type="journal article" date="2014" name="Genome Announc.">
        <title>Draft Genome Sequences of Marine Flavobacterium Algibacter lectus Strains SS8 and NR4.</title>
        <authorList>
            <person name="Takatani N."/>
            <person name="Nakanishi M."/>
            <person name="Meirelles P."/>
            <person name="Mino S."/>
            <person name="Suda W."/>
            <person name="Oshima K."/>
            <person name="Hattori M."/>
            <person name="Ohkuma M."/>
            <person name="Hosokawa M."/>
            <person name="Miyashita K."/>
            <person name="Thompson F.L."/>
            <person name="Niwa A."/>
            <person name="Sawabe T."/>
            <person name="Sawabe T."/>
        </authorList>
    </citation>
    <scope>NUCLEOTIDE SEQUENCE [LARGE SCALE GENOMIC DNA]</scope>
    <source>
        <strain evidence="2 3">JCM 19300</strain>
    </source>
</reference>
<dbReference type="AlphaFoldDB" id="A0A090VHR9"/>
<proteinExistence type="predicted"/>